<comment type="caution">
    <text evidence="1">The sequence shown here is derived from an EMBL/GenBank/DDBJ whole genome shotgun (WGS) entry which is preliminary data.</text>
</comment>
<keyword evidence="2" id="KW-1185">Reference proteome</keyword>
<dbReference type="OrthoDB" id="194359at2"/>
<dbReference type="AlphaFoldDB" id="A0A1A9LBD8"/>
<dbReference type="STRING" id="1385699.A7A78_06925"/>
<organism evidence="1 2">
    <name type="scientific">Aequorivita soesokkakensis</name>
    <dbReference type="NCBI Taxonomy" id="1385699"/>
    <lineage>
        <taxon>Bacteria</taxon>
        <taxon>Pseudomonadati</taxon>
        <taxon>Bacteroidota</taxon>
        <taxon>Flavobacteriia</taxon>
        <taxon>Flavobacteriales</taxon>
        <taxon>Flavobacteriaceae</taxon>
        <taxon>Aequorivita</taxon>
    </lineage>
</organism>
<accession>A0A1A9LBD8</accession>
<proteinExistence type="predicted"/>
<dbReference type="Proteomes" id="UP000077552">
    <property type="component" value="Unassembled WGS sequence"/>
</dbReference>
<gene>
    <name evidence="1" type="ORF">A7A78_06925</name>
</gene>
<sequence>MNISKNNLKPQDVVILLKIIALGSELWYHHTLAEDLGISQSEVSQSLNRSKYAGLIDNAKKKVNKLAFIDFLLHGVAYVFPQQPGALVRGVLTAHSAAPLNQIIISNDKYVWPYAKGNERGQAIEPLYNTVVEASIRDKELYELLTMVDAIRVGRTREKEIAKNELHNRILNA</sequence>
<evidence type="ECO:0000313" key="2">
    <source>
        <dbReference type="Proteomes" id="UP000077552"/>
    </source>
</evidence>
<dbReference type="EMBL" id="LXIE01000049">
    <property type="protein sequence ID" value="OAD90274.1"/>
    <property type="molecule type" value="Genomic_DNA"/>
</dbReference>
<protein>
    <submittedName>
        <fullName evidence="1">Uncharacterized protein</fullName>
    </submittedName>
</protein>
<dbReference type="RefSeq" id="WP_068762971.1">
    <property type="nucleotide sequence ID" value="NZ_LXIE01000049.1"/>
</dbReference>
<name>A0A1A9LBD8_9FLAO</name>
<evidence type="ECO:0000313" key="1">
    <source>
        <dbReference type="EMBL" id="OAD90274.1"/>
    </source>
</evidence>
<reference evidence="1 2" key="1">
    <citation type="submission" date="2016-05" db="EMBL/GenBank/DDBJ databases">
        <title>Genome sequencing of Vitellibacter soesokkakensis RSSK-12.</title>
        <authorList>
            <person name="Thevarajoo S."/>
            <person name="Selvaratnam C."/>
            <person name="Goh K.M."/>
            <person name="Chan K.-G."/>
            <person name="Chong C.S."/>
        </authorList>
    </citation>
    <scope>NUCLEOTIDE SEQUENCE [LARGE SCALE GENOMIC DNA]</scope>
    <source>
        <strain evidence="1 2">RSSK-12</strain>
    </source>
</reference>